<evidence type="ECO:0000256" key="1">
    <source>
        <dbReference type="SAM" id="MobiDB-lite"/>
    </source>
</evidence>
<keyword evidence="3" id="KW-1185">Reference proteome</keyword>
<name>A0AAV3QYX1_LITER</name>
<dbReference type="Proteomes" id="UP001454036">
    <property type="component" value="Unassembled WGS sequence"/>
</dbReference>
<sequence>MSQTSDEFVGSLLRESPEVTNVVAGSGVNSPNVEDSQGPLDVVPLRSLMGPPADVPVAQGPRVNPPETSNGKGSKDPQAWIYGLRLPVVGFVEEVLVTLYRAPGQLMTFAWLLLKVFQVACLVVGVSPNLALFCTIYNVIHKGPLYYFQVVFPQYNFLYTKKVDKVEFNRFFRLWFLAKGGFGDDVQAH</sequence>
<organism evidence="2 3">
    <name type="scientific">Lithospermum erythrorhizon</name>
    <name type="common">Purple gromwell</name>
    <name type="synonym">Lithospermum officinale var. erythrorhizon</name>
    <dbReference type="NCBI Taxonomy" id="34254"/>
    <lineage>
        <taxon>Eukaryota</taxon>
        <taxon>Viridiplantae</taxon>
        <taxon>Streptophyta</taxon>
        <taxon>Embryophyta</taxon>
        <taxon>Tracheophyta</taxon>
        <taxon>Spermatophyta</taxon>
        <taxon>Magnoliopsida</taxon>
        <taxon>eudicotyledons</taxon>
        <taxon>Gunneridae</taxon>
        <taxon>Pentapetalae</taxon>
        <taxon>asterids</taxon>
        <taxon>lamiids</taxon>
        <taxon>Boraginales</taxon>
        <taxon>Boraginaceae</taxon>
        <taxon>Boraginoideae</taxon>
        <taxon>Lithospermeae</taxon>
        <taxon>Lithospermum</taxon>
    </lineage>
</organism>
<evidence type="ECO:0000313" key="2">
    <source>
        <dbReference type="EMBL" id="GAA0169342.1"/>
    </source>
</evidence>
<proteinExistence type="predicted"/>
<dbReference type="EMBL" id="BAABME010024036">
    <property type="protein sequence ID" value="GAA0169342.1"/>
    <property type="molecule type" value="Genomic_DNA"/>
</dbReference>
<reference evidence="2 3" key="1">
    <citation type="submission" date="2024-01" db="EMBL/GenBank/DDBJ databases">
        <title>The complete chloroplast genome sequence of Lithospermum erythrorhizon: insights into the phylogenetic relationship among Boraginaceae species and the maternal lineages of purple gromwells.</title>
        <authorList>
            <person name="Okada T."/>
            <person name="Watanabe K."/>
        </authorList>
    </citation>
    <scope>NUCLEOTIDE SEQUENCE [LARGE SCALE GENOMIC DNA]</scope>
</reference>
<comment type="caution">
    <text evidence="2">The sequence shown here is derived from an EMBL/GenBank/DDBJ whole genome shotgun (WGS) entry which is preliminary data.</text>
</comment>
<evidence type="ECO:0008006" key="4">
    <source>
        <dbReference type="Google" id="ProtNLM"/>
    </source>
</evidence>
<feature type="region of interest" description="Disordered" evidence="1">
    <location>
        <begin position="56"/>
        <end position="75"/>
    </location>
</feature>
<dbReference type="AlphaFoldDB" id="A0AAV3QYX1"/>
<evidence type="ECO:0000313" key="3">
    <source>
        <dbReference type="Proteomes" id="UP001454036"/>
    </source>
</evidence>
<accession>A0AAV3QYX1</accession>
<gene>
    <name evidence="2" type="ORF">LIER_40737</name>
</gene>
<protein>
    <recommendedName>
        <fullName evidence="4">HVA22-like protein</fullName>
    </recommendedName>
</protein>